<dbReference type="Proteomes" id="UP000024635">
    <property type="component" value="Unassembled WGS sequence"/>
</dbReference>
<reference evidence="2" key="1">
    <citation type="journal article" date="2015" name="Nat. Genet.">
        <title>The genome and transcriptome of the zoonotic hookworm Ancylostoma ceylanicum identify infection-specific gene families.</title>
        <authorList>
            <person name="Schwarz E.M."/>
            <person name="Hu Y."/>
            <person name="Antoshechkin I."/>
            <person name="Miller M.M."/>
            <person name="Sternberg P.W."/>
            <person name="Aroian R.V."/>
        </authorList>
    </citation>
    <scope>NUCLEOTIDE SEQUENCE</scope>
    <source>
        <strain evidence="2">HY135</strain>
    </source>
</reference>
<comment type="caution">
    <text evidence="1">The sequence shown here is derived from an EMBL/GenBank/DDBJ whole genome shotgun (WGS) entry which is preliminary data.</text>
</comment>
<gene>
    <name evidence="1" type="primary">Acey_s0003.g1672</name>
    <name evidence="1" type="ORF">Y032_0003g1672</name>
</gene>
<keyword evidence="2" id="KW-1185">Reference proteome</keyword>
<dbReference type="AlphaFoldDB" id="A0A016VZ58"/>
<evidence type="ECO:0000313" key="1">
    <source>
        <dbReference type="EMBL" id="EYC32586.1"/>
    </source>
</evidence>
<name>A0A016VZ58_9BILA</name>
<protein>
    <submittedName>
        <fullName evidence="1">Uncharacterized protein</fullName>
    </submittedName>
</protein>
<dbReference type="EMBL" id="JARK01001339">
    <property type="protein sequence ID" value="EYC32586.1"/>
    <property type="molecule type" value="Genomic_DNA"/>
</dbReference>
<evidence type="ECO:0000313" key="2">
    <source>
        <dbReference type="Proteomes" id="UP000024635"/>
    </source>
</evidence>
<sequence length="115" mass="12885">MKNTLKTKEMTIGVCEGKRTKNEACGPVRSISVNYRPPKSKVLQLIKRTKGKLPHLVETLTKGALEQLIENAGPLLRASRVAHAPQALRARKFSTDCAEGLYSERQRRWVFPGTK</sequence>
<proteinExistence type="predicted"/>
<accession>A0A016VZ58</accession>
<organism evidence="1 2">
    <name type="scientific">Ancylostoma ceylanicum</name>
    <dbReference type="NCBI Taxonomy" id="53326"/>
    <lineage>
        <taxon>Eukaryota</taxon>
        <taxon>Metazoa</taxon>
        <taxon>Ecdysozoa</taxon>
        <taxon>Nematoda</taxon>
        <taxon>Chromadorea</taxon>
        <taxon>Rhabditida</taxon>
        <taxon>Rhabditina</taxon>
        <taxon>Rhabditomorpha</taxon>
        <taxon>Strongyloidea</taxon>
        <taxon>Ancylostomatidae</taxon>
        <taxon>Ancylostomatinae</taxon>
        <taxon>Ancylostoma</taxon>
    </lineage>
</organism>